<comment type="caution">
    <text evidence="1">The sequence shown here is derived from an EMBL/GenBank/DDBJ whole genome shotgun (WGS) entry which is preliminary data.</text>
</comment>
<protein>
    <submittedName>
        <fullName evidence="1">Uncharacterized protein</fullName>
    </submittedName>
</protein>
<evidence type="ECO:0000313" key="2">
    <source>
        <dbReference type="Proteomes" id="UP000828922"/>
    </source>
</evidence>
<dbReference type="EMBL" id="CM038913">
    <property type="protein sequence ID" value="KAH9557605.1"/>
    <property type="molecule type" value="Genomic_DNA"/>
</dbReference>
<name>A0ACB8HN05_9BRYO</name>
<accession>A0ACB8HN05</accession>
<dbReference type="Proteomes" id="UP000828922">
    <property type="component" value="Linkage Group LG07"/>
</dbReference>
<reference evidence="2" key="1">
    <citation type="journal article" date="2022" name="New Phytol.">
        <title>Phylogenomic structure and speciation in an emerging model: the Sphagnum magellanicum complex (Bryophyta).</title>
        <authorList>
            <person name="Shaw A.J."/>
            <person name="Piatkowski B."/>
            <person name="Duffy A.M."/>
            <person name="Aguero B."/>
            <person name="Imwattana K."/>
            <person name="Nieto-Lugilde M."/>
            <person name="Healey A."/>
            <person name="Weston D.J."/>
            <person name="Patel M.N."/>
            <person name="Schmutz J."/>
            <person name="Grimwood J."/>
            <person name="Yavitt J.B."/>
            <person name="Hassel K."/>
            <person name="Stenoien H.K."/>
            <person name="Flatberg K.I."/>
            <person name="Bickford C.P."/>
            <person name="Hicks K.A."/>
        </authorList>
    </citation>
    <scope>NUCLEOTIDE SEQUENCE [LARGE SCALE GENOMIC DNA]</scope>
</reference>
<gene>
    <name evidence="1" type="ORF">CY35_07G092800</name>
</gene>
<keyword evidence="2" id="KW-1185">Reference proteome</keyword>
<organism evidence="1 2">
    <name type="scientific">Sphagnum magellanicum</name>
    <dbReference type="NCBI Taxonomy" id="128215"/>
    <lineage>
        <taxon>Eukaryota</taxon>
        <taxon>Viridiplantae</taxon>
        <taxon>Streptophyta</taxon>
        <taxon>Embryophyta</taxon>
        <taxon>Bryophyta</taxon>
        <taxon>Sphagnophytina</taxon>
        <taxon>Sphagnopsida</taxon>
        <taxon>Sphagnales</taxon>
        <taxon>Sphagnaceae</taxon>
        <taxon>Sphagnum</taxon>
    </lineage>
</organism>
<proteinExistence type="predicted"/>
<evidence type="ECO:0000313" key="1">
    <source>
        <dbReference type="EMBL" id="KAH9557605.1"/>
    </source>
</evidence>
<sequence>MANAVASMAGLRGASQAVLEGALLTSSSTRVPSHKSSSSSRVCGASGAAGKSIVVAVRAQQNEEPEMVSQSSRRSVLGLLAVSVAASTLVKEEAAQAEVASIPIEGPPPPSGGLPGTENADEARDFDLPQKQRFFIQILPPEQAAKRAKDAAEALVGVKTLIDKKAWPYVQNGLRDYAGSLRYDLNTVIGSKPKEEKRALKAITAELYESLDKLDYAARVKSPKDAEKYYSKAVGLLKTVITKI</sequence>